<protein>
    <submittedName>
        <fullName evidence="1">Uncharacterized protein</fullName>
    </submittedName>
</protein>
<organism evidence="1 2">
    <name type="scientific">Vibrio owensii</name>
    <dbReference type="NCBI Taxonomy" id="696485"/>
    <lineage>
        <taxon>Bacteria</taxon>
        <taxon>Pseudomonadati</taxon>
        <taxon>Pseudomonadota</taxon>
        <taxon>Gammaproteobacteria</taxon>
        <taxon>Vibrionales</taxon>
        <taxon>Vibrionaceae</taxon>
        <taxon>Vibrio</taxon>
    </lineage>
</organism>
<dbReference type="Proteomes" id="UP001295420">
    <property type="component" value="Unassembled WGS sequence"/>
</dbReference>
<dbReference type="EMBL" id="CAKMTQ010000001">
    <property type="protein sequence ID" value="CAH1520920.1"/>
    <property type="molecule type" value="Genomic_DNA"/>
</dbReference>
<proteinExistence type="predicted"/>
<dbReference type="AlphaFoldDB" id="A0AAU9PYF9"/>
<comment type="caution">
    <text evidence="1">The sequence shown here is derived from an EMBL/GenBank/DDBJ whole genome shotgun (WGS) entry which is preliminary data.</text>
</comment>
<accession>A0AAU9PYF9</accession>
<sequence>MVNEQQLTHLKATYRVGGFILFSPFSPSIHPASALMAAAWPLVAQTLKHSNTQTLKR</sequence>
<evidence type="ECO:0000313" key="2">
    <source>
        <dbReference type="Proteomes" id="UP001295420"/>
    </source>
</evidence>
<name>A0AAU9PYF9_9VIBR</name>
<reference evidence="1" key="1">
    <citation type="submission" date="2022-01" db="EMBL/GenBank/DDBJ databases">
        <authorList>
            <person name="Lagorce A."/>
        </authorList>
    </citation>
    <scope>NUCLEOTIDE SEQUENCE</scope>
    <source>
        <strain evidence="1">Th15_F1_D04</strain>
    </source>
</reference>
<evidence type="ECO:0000313" key="1">
    <source>
        <dbReference type="EMBL" id="CAH1520920.1"/>
    </source>
</evidence>
<gene>
    <name evidence="1" type="ORF">THF1D04_10500</name>
</gene>